<dbReference type="RefSeq" id="XP_041159134.1">
    <property type="nucleotide sequence ID" value="XM_041298031.1"/>
</dbReference>
<evidence type="ECO:0000313" key="2">
    <source>
        <dbReference type="Proteomes" id="UP000719766"/>
    </source>
</evidence>
<dbReference type="EMBL" id="JABBWE010000036">
    <property type="protein sequence ID" value="KAG1792521.1"/>
    <property type="molecule type" value="Genomic_DNA"/>
</dbReference>
<dbReference type="OrthoDB" id="2674246at2759"/>
<accession>A0A9P7DFW1</accession>
<keyword evidence="2" id="KW-1185">Reference proteome</keyword>
<organism evidence="1 2">
    <name type="scientific">Suillus plorans</name>
    <dbReference type="NCBI Taxonomy" id="116603"/>
    <lineage>
        <taxon>Eukaryota</taxon>
        <taxon>Fungi</taxon>
        <taxon>Dikarya</taxon>
        <taxon>Basidiomycota</taxon>
        <taxon>Agaricomycotina</taxon>
        <taxon>Agaricomycetes</taxon>
        <taxon>Agaricomycetidae</taxon>
        <taxon>Boletales</taxon>
        <taxon>Suillineae</taxon>
        <taxon>Suillaceae</taxon>
        <taxon>Suillus</taxon>
    </lineage>
</organism>
<dbReference type="AlphaFoldDB" id="A0A9P7DFW1"/>
<feature type="non-terminal residue" evidence="1">
    <location>
        <position position="1"/>
    </location>
</feature>
<reference evidence="1" key="1">
    <citation type="journal article" date="2020" name="New Phytol.">
        <title>Comparative genomics reveals dynamic genome evolution in host specialist ectomycorrhizal fungi.</title>
        <authorList>
            <person name="Lofgren L.A."/>
            <person name="Nguyen N.H."/>
            <person name="Vilgalys R."/>
            <person name="Ruytinx J."/>
            <person name="Liao H.L."/>
            <person name="Branco S."/>
            <person name="Kuo A."/>
            <person name="LaButti K."/>
            <person name="Lipzen A."/>
            <person name="Andreopoulos W."/>
            <person name="Pangilinan J."/>
            <person name="Riley R."/>
            <person name="Hundley H."/>
            <person name="Na H."/>
            <person name="Barry K."/>
            <person name="Grigoriev I.V."/>
            <person name="Stajich J.E."/>
            <person name="Kennedy P.G."/>
        </authorList>
    </citation>
    <scope>NUCLEOTIDE SEQUENCE</scope>
    <source>
        <strain evidence="1">S12</strain>
    </source>
</reference>
<dbReference type="GeneID" id="64591795"/>
<proteinExistence type="predicted"/>
<comment type="caution">
    <text evidence="1">The sequence shown here is derived from an EMBL/GenBank/DDBJ whole genome shotgun (WGS) entry which is preliminary data.</text>
</comment>
<gene>
    <name evidence="1" type="ORF">HD556DRAFT_1239308</name>
</gene>
<protein>
    <submittedName>
        <fullName evidence="1">Uncharacterized protein</fullName>
    </submittedName>
</protein>
<evidence type="ECO:0000313" key="1">
    <source>
        <dbReference type="EMBL" id="KAG1792521.1"/>
    </source>
</evidence>
<dbReference type="Proteomes" id="UP000719766">
    <property type="component" value="Unassembled WGS sequence"/>
</dbReference>
<sequence length="118" mass="14043">VWVATNDNLHEQWCQQIAKDECLSTKQNQLAEEESVQLQCAQVFEEETARMEERKKNCLKYSEILMRPRPDTNEDKTFISEFVLKKLYKSHFIELYYWTNDSLEETLSLLRTPGTMTD</sequence>
<name>A0A9P7DFW1_9AGAM</name>